<evidence type="ECO:0000259" key="10">
    <source>
        <dbReference type="PROSITE" id="PS52015"/>
    </source>
</evidence>
<keyword evidence="7" id="KW-0653">Protein transport</keyword>
<evidence type="ECO:0000256" key="8">
    <source>
        <dbReference type="ARBA" id="ARBA00022989"/>
    </source>
</evidence>
<evidence type="ECO:0000256" key="4">
    <source>
        <dbReference type="ARBA" id="ARBA00022475"/>
    </source>
</evidence>
<dbReference type="GO" id="GO:0031992">
    <property type="term" value="F:energy transducer activity"/>
    <property type="evidence" value="ECO:0007669"/>
    <property type="project" value="InterPro"/>
</dbReference>
<protein>
    <submittedName>
        <fullName evidence="11">Energy transducer TonB</fullName>
    </submittedName>
</protein>
<dbReference type="InterPro" id="IPR051045">
    <property type="entry name" value="TonB-dependent_transducer"/>
</dbReference>
<keyword evidence="12" id="KW-1185">Reference proteome</keyword>
<comment type="similarity">
    <text evidence="2">Belongs to the TonB family.</text>
</comment>
<dbReference type="GO" id="GO:0098797">
    <property type="term" value="C:plasma membrane protein complex"/>
    <property type="evidence" value="ECO:0007669"/>
    <property type="project" value="TreeGrafter"/>
</dbReference>
<reference evidence="11 12" key="1">
    <citation type="submission" date="2019-03" db="EMBL/GenBank/DDBJ databases">
        <title>Algoriphagus aquimaris sp. nov., isolated form marine sediment in Pohang, Korea.</title>
        <authorList>
            <person name="Kim J."/>
            <person name="Yoon S.-H."/>
            <person name="Lee S.-S."/>
        </authorList>
    </citation>
    <scope>NUCLEOTIDE SEQUENCE [LARGE SCALE GENOMIC DNA]</scope>
    <source>
        <strain evidence="11 12">F21</strain>
    </source>
</reference>
<evidence type="ECO:0000256" key="1">
    <source>
        <dbReference type="ARBA" id="ARBA00004383"/>
    </source>
</evidence>
<dbReference type="InterPro" id="IPR006260">
    <property type="entry name" value="TonB/TolA_C"/>
</dbReference>
<evidence type="ECO:0000256" key="9">
    <source>
        <dbReference type="ARBA" id="ARBA00023136"/>
    </source>
</evidence>
<sequence>MIRIWNKTGLLFLMFFCLGSFQVLFGQETVKDPLSIEELDKPPVPPGGIDGWNRFLMNNLKYPVAARNKRIEGDVILKFIIEKDGSISNQEILNKVGGGCDMEALRVLSLSPKWTPGLKDGQPVRTIMHIPIRFRLGN</sequence>
<organism evidence="11 12">
    <name type="scientific">Algoriphagus formosus</name>
    <dbReference type="NCBI Taxonomy" id="2007308"/>
    <lineage>
        <taxon>Bacteria</taxon>
        <taxon>Pseudomonadati</taxon>
        <taxon>Bacteroidota</taxon>
        <taxon>Cytophagia</taxon>
        <taxon>Cytophagales</taxon>
        <taxon>Cyclobacteriaceae</taxon>
        <taxon>Algoriphagus</taxon>
    </lineage>
</organism>
<evidence type="ECO:0000313" key="11">
    <source>
        <dbReference type="EMBL" id="TDK42633.1"/>
    </source>
</evidence>
<evidence type="ECO:0000313" key="12">
    <source>
        <dbReference type="Proteomes" id="UP000295438"/>
    </source>
</evidence>
<keyword evidence="6" id="KW-0812">Transmembrane</keyword>
<dbReference type="GO" id="GO:0015031">
    <property type="term" value="P:protein transport"/>
    <property type="evidence" value="ECO:0007669"/>
    <property type="project" value="UniProtKB-KW"/>
</dbReference>
<evidence type="ECO:0000256" key="5">
    <source>
        <dbReference type="ARBA" id="ARBA00022519"/>
    </source>
</evidence>
<gene>
    <name evidence="11" type="ORF">E1898_14415</name>
</gene>
<dbReference type="GO" id="GO:0030288">
    <property type="term" value="C:outer membrane-bounded periplasmic space"/>
    <property type="evidence" value="ECO:0007669"/>
    <property type="project" value="InterPro"/>
</dbReference>
<dbReference type="InterPro" id="IPR003538">
    <property type="entry name" value="TonB"/>
</dbReference>
<name>A0A4R5UU02_9BACT</name>
<dbReference type="GO" id="GO:0055085">
    <property type="term" value="P:transmembrane transport"/>
    <property type="evidence" value="ECO:0007669"/>
    <property type="project" value="InterPro"/>
</dbReference>
<keyword evidence="5" id="KW-0997">Cell inner membrane</keyword>
<evidence type="ECO:0000256" key="6">
    <source>
        <dbReference type="ARBA" id="ARBA00022692"/>
    </source>
</evidence>
<dbReference type="PANTHER" id="PTHR33446:SF2">
    <property type="entry name" value="PROTEIN TONB"/>
    <property type="match status" value="1"/>
</dbReference>
<dbReference type="AlphaFoldDB" id="A0A4R5UU02"/>
<dbReference type="EMBL" id="SMUW01000036">
    <property type="protein sequence ID" value="TDK42633.1"/>
    <property type="molecule type" value="Genomic_DNA"/>
</dbReference>
<dbReference type="RefSeq" id="WP_133391435.1">
    <property type="nucleotide sequence ID" value="NZ_SMUW01000036.1"/>
</dbReference>
<keyword evidence="9" id="KW-0472">Membrane</keyword>
<dbReference type="Gene3D" id="3.30.1150.10">
    <property type="match status" value="1"/>
</dbReference>
<dbReference type="PROSITE" id="PS52015">
    <property type="entry name" value="TONB_CTD"/>
    <property type="match status" value="1"/>
</dbReference>
<keyword evidence="3" id="KW-0813">Transport</keyword>
<comment type="subcellular location">
    <subcellularLocation>
        <location evidence="1">Cell inner membrane</location>
        <topology evidence="1">Single-pass membrane protein</topology>
        <orientation evidence="1">Periplasmic side</orientation>
    </subcellularLocation>
</comment>
<dbReference type="InterPro" id="IPR037682">
    <property type="entry name" value="TonB_C"/>
</dbReference>
<dbReference type="PANTHER" id="PTHR33446">
    <property type="entry name" value="PROTEIN TONB-RELATED"/>
    <property type="match status" value="1"/>
</dbReference>
<comment type="caution">
    <text evidence="11">The sequence shown here is derived from an EMBL/GenBank/DDBJ whole genome shotgun (WGS) entry which is preliminary data.</text>
</comment>
<dbReference type="Proteomes" id="UP000295438">
    <property type="component" value="Unassembled WGS sequence"/>
</dbReference>
<keyword evidence="4" id="KW-1003">Cell membrane</keyword>
<evidence type="ECO:0000256" key="3">
    <source>
        <dbReference type="ARBA" id="ARBA00022448"/>
    </source>
</evidence>
<proteinExistence type="inferred from homology"/>
<dbReference type="NCBIfam" id="TIGR01352">
    <property type="entry name" value="tonB_Cterm"/>
    <property type="match status" value="1"/>
</dbReference>
<evidence type="ECO:0000256" key="7">
    <source>
        <dbReference type="ARBA" id="ARBA00022927"/>
    </source>
</evidence>
<accession>A0A4R5UU02</accession>
<dbReference type="SUPFAM" id="SSF74653">
    <property type="entry name" value="TolA/TonB C-terminal domain"/>
    <property type="match status" value="1"/>
</dbReference>
<evidence type="ECO:0000256" key="2">
    <source>
        <dbReference type="ARBA" id="ARBA00006555"/>
    </source>
</evidence>
<dbReference type="GO" id="GO:0015891">
    <property type="term" value="P:siderophore transport"/>
    <property type="evidence" value="ECO:0007669"/>
    <property type="project" value="InterPro"/>
</dbReference>
<feature type="domain" description="TonB C-terminal" evidence="10">
    <location>
        <begin position="47"/>
        <end position="138"/>
    </location>
</feature>
<dbReference type="Pfam" id="PF03544">
    <property type="entry name" value="TonB_C"/>
    <property type="match status" value="1"/>
</dbReference>
<keyword evidence="8" id="KW-1133">Transmembrane helix</keyword>
<dbReference type="PRINTS" id="PR01374">
    <property type="entry name" value="TONBPROTEIN"/>
</dbReference>